<evidence type="ECO:0000313" key="3">
    <source>
        <dbReference type="Proteomes" id="UP000509510"/>
    </source>
</evidence>
<organism evidence="2 3">
    <name type="scientific">Talaromyces rugulosus</name>
    <name type="common">Penicillium rugulosum</name>
    <dbReference type="NCBI Taxonomy" id="121627"/>
    <lineage>
        <taxon>Eukaryota</taxon>
        <taxon>Fungi</taxon>
        <taxon>Dikarya</taxon>
        <taxon>Ascomycota</taxon>
        <taxon>Pezizomycotina</taxon>
        <taxon>Eurotiomycetes</taxon>
        <taxon>Eurotiomycetidae</taxon>
        <taxon>Eurotiales</taxon>
        <taxon>Trichocomaceae</taxon>
        <taxon>Talaromyces</taxon>
        <taxon>Talaromyces sect. Islandici</taxon>
    </lineage>
</organism>
<dbReference type="OrthoDB" id="5407653at2759"/>
<dbReference type="Proteomes" id="UP000509510">
    <property type="component" value="Chromosome III"/>
</dbReference>
<gene>
    <name evidence="2" type="ORF">TRUGW13939_06175</name>
</gene>
<protein>
    <submittedName>
        <fullName evidence="2">Uncharacterized protein</fullName>
    </submittedName>
</protein>
<reference evidence="3" key="1">
    <citation type="submission" date="2020-06" db="EMBL/GenBank/DDBJ databases">
        <title>A chromosome-scale genome assembly of Talaromyces rugulosus W13939.</title>
        <authorList>
            <person name="Wang B."/>
            <person name="Guo L."/>
            <person name="Ye K."/>
            <person name="Wang L."/>
        </authorList>
    </citation>
    <scope>NUCLEOTIDE SEQUENCE [LARGE SCALE GENOMIC DNA]</scope>
    <source>
        <strain evidence="3">W13939</strain>
    </source>
</reference>
<evidence type="ECO:0000256" key="1">
    <source>
        <dbReference type="SAM" id="MobiDB-lite"/>
    </source>
</evidence>
<feature type="compositionally biased region" description="Basic and acidic residues" evidence="1">
    <location>
        <begin position="207"/>
        <end position="216"/>
    </location>
</feature>
<feature type="region of interest" description="Disordered" evidence="1">
    <location>
        <begin position="344"/>
        <end position="413"/>
    </location>
</feature>
<dbReference type="RefSeq" id="XP_035345223.1">
    <property type="nucleotide sequence ID" value="XM_035489330.1"/>
</dbReference>
<evidence type="ECO:0000313" key="2">
    <source>
        <dbReference type="EMBL" id="QKX59045.1"/>
    </source>
</evidence>
<proteinExistence type="predicted"/>
<feature type="region of interest" description="Disordered" evidence="1">
    <location>
        <begin position="1"/>
        <end position="25"/>
    </location>
</feature>
<dbReference type="AlphaFoldDB" id="A0A7H8R014"/>
<sequence length="551" mass="62453">APSVGIDPDQERNPPSPPTPLEFPRYDQFANQGVYSATDFKAISQGLASLKKPQDFTVEHARVLNLHVAADLDASQLVPGQLLKNLAPLPWEETTSPDKPEQYLMSNGVAYPAVEKYNLVKAELLLENDDAYREAVRVPPKPGRPRVRLTQSRKFWVGLEKMAQYWDDSLDEYYEKPVNATEQTNQDQLGEASTAEATTTDAMDTSETPRDNESSKRVYKGRRIGTGHEMPDDIREETMRGFLEMAAWPFQCQLAIPSLPPRLLVQRLLFPTRQTLVASRTPLDRQIARKGILEGPMLAVQCRGQTTFREAGETFGYGRKEACDLAREVGAMLLLAQERFRDGTSEVKPGEGKWWTTTPRWGGAPDEGVTGEAAARSEKEKESESEPGDGSVHKRSRYSNSLMASRRSARPRKLTPSEKWKILEAGPSLWDKRLIYTQIGKPKDSLYDDIFMVSQINHHVSILHLRVHRRYIECLTHGVSETTDGGESEHPWDVLKLRRSKWYDLMDGEQRIEAFQGLWRVFHYLMGKKEPDISITSRSFHPDGESKDVDE</sequence>
<feature type="non-terminal residue" evidence="2">
    <location>
        <position position="1"/>
    </location>
</feature>
<keyword evidence="3" id="KW-1185">Reference proteome</keyword>
<dbReference type="GeneID" id="55993670"/>
<accession>A0A7H8R014</accession>
<name>A0A7H8R014_TALRU</name>
<dbReference type="EMBL" id="CP055900">
    <property type="protein sequence ID" value="QKX59045.1"/>
    <property type="molecule type" value="Genomic_DNA"/>
</dbReference>
<feature type="compositionally biased region" description="Basic and acidic residues" evidence="1">
    <location>
        <begin position="375"/>
        <end position="384"/>
    </location>
</feature>
<feature type="compositionally biased region" description="Low complexity" evidence="1">
    <location>
        <begin position="191"/>
        <end position="206"/>
    </location>
</feature>
<feature type="region of interest" description="Disordered" evidence="1">
    <location>
        <begin position="181"/>
        <end position="230"/>
    </location>
</feature>
<dbReference type="KEGG" id="trg:TRUGW13939_06175"/>